<dbReference type="OrthoDB" id="5817203at2759"/>
<organism evidence="1 2">
    <name type="scientific">Teladorsagia circumcincta</name>
    <name type="common">Brown stomach worm</name>
    <name type="synonym">Ostertagia circumcincta</name>
    <dbReference type="NCBI Taxonomy" id="45464"/>
    <lineage>
        <taxon>Eukaryota</taxon>
        <taxon>Metazoa</taxon>
        <taxon>Ecdysozoa</taxon>
        <taxon>Nematoda</taxon>
        <taxon>Chromadorea</taxon>
        <taxon>Rhabditida</taxon>
        <taxon>Rhabditina</taxon>
        <taxon>Rhabditomorpha</taxon>
        <taxon>Strongyloidea</taxon>
        <taxon>Trichostrongylidae</taxon>
        <taxon>Teladorsagia</taxon>
    </lineage>
</organism>
<keyword evidence="2" id="KW-1185">Reference proteome</keyword>
<name>A0A2G9TIL9_TELCI</name>
<sequence length="132" mass="14868">MAYEKCCKWAGACEFYFWRRQTSGCQEYIPPVAGVTIRSPERNHNQSEIHVMFDSGAGIRIAEAHGVLSVMTLLPPDFNETFANYRGASYPDDDDDSWFGQAASAQQEFLRSISQSQPSTLQYVAGTVDRMR</sequence>
<evidence type="ECO:0000313" key="2">
    <source>
        <dbReference type="Proteomes" id="UP000230423"/>
    </source>
</evidence>
<dbReference type="EMBL" id="KZ365878">
    <property type="protein sequence ID" value="PIO57372.1"/>
    <property type="molecule type" value="Genomic_DNA"/>
</dbReference>
<dbReference type="Proteomes" id="UP000230423">
    <property type="component" value="Unassembled WGS sequence"/>
</dbReference>
<proteinExistence type="predicted"/>
<gene>
    <name evidence="1" type="ORF">TELCIR_21221</name>
</gene>
<dbReference type="AlphaFoldDB" id="A0A2G9TIL9"/>
<protein>
    <submittedName>
        <fullName evidence="1">Uncharacterized protein</fullName>
    </submittedName>
</protein>
<accession>A0A2G9TIL9</accession>
<evidence type="ECO:0000313" key="1">
    <source>
        <dbReference type="EMBL" id="PIO57372.1"/>
    </source>
</evidence>
<reference evidence="1 2" key="1">
    <citation type="submission" date="2015-09" db="EMBL/GenBank/DDBJ databases">
        <title>Draft genome of the parasitic nematode Teladorsagia circumcincta isolate WARC Sus (inbred).</title>
        <authorList>
            <person name="Mitreva M."/>
        </authorList>
    </citation>
    <scope>NUCLEOTIDE SEQUENCE [LARGE SCALE GENOMIC DNA]</scope>
    <source>
        <strain evidence="1 2">S</strain>
    </source>
</reference>